<feature type="transmembrane region" description="Helical" evidence="6">
    <location>
        <begin position="156"/>
        <end position="179"/>
    </location>
</feature>
<evidence type="ECO:0000256" key="2">
    <source>
        <dbReference type="ARBA" id="ARBA00022475"/>
    </source>
</evidence>
<dbReference type="EMBL" id="FOAT01000005">
    <property type="protein sequence ID" value="SEK77754.1"/>
    <property type="molecule type" value="Genomic_DNA"/>
</dbReference>
<evidence type="ECO:0000256" key="6">
    <source>
        <dbReference type="SAM" id="Phobius"/>
    </source>
</evidence>
<dbReference type="Proteomes" id="UP000186015">
    <property type="component" value="Unassembled WGS sequence"/>
</dbReference>
<accession>A0A1H7JTQ6</accession>
<dbReference type="Pfam" id="PF12679">
    <property type="entry name" value="ABC2_membrane_2"/>
    <property type="match status" value="1"/>
</dbReference>
<proteinExistence type="predicted"/>
<dbReference type="GO" id="GO:0140359">
    <property type="term" value="F:ABC-type transporter activity"/>
    <property type="evidence" value="ECO:0007669"/>
    <property type="project" value="InterPro"/>
</dbReference>
<keyword evidence="2" id="KW-1003">Cell membrane</keyword>
<evidence type="ECO:0000256" key="1">
    <source>
        <dbReference type="ARBA" id="ARBA00004651"/>
    </source>
</evidence>
<organism evidence="7 8">
    <name type="scientific">Ruminococcus albus</name>
    <dbReference type="NCBI Taxonomy" id="1264"/>
    <lineage>
        <taxon>Bacteria</taxon>
        <taxon>Bacillati</taxon>
        <taxon>Bacillota</taxon>
        <taxon>Clostridia</taxon>
        <taxon>Eubacteriales</taxon>
        <taxon>Oscillospiraceae</taxon>
        <taxon>Ruminococcus</taxon>
    </lineage>
</organism>
<comment type="subcellular location">
    <subcellularLocation>
        <location evidence="1">Cell membrane</location>
        <topology evidence="1">Multi-pass membrane protein</topology>
    </subcellularLocation>
</comment>
<dbReference type="PANTHER" id="PTHR30294:SF29">
    <property type="entry name" value="MULTIDRUG ABC TRANSPORTER PERMEASE YBHS-RELATED"/>
    <property type="match status" value="1"/>
</dbReference>
<feature type="transmembrane region" description="Helical" evidence="6">
    <location>
        <begin position="12"/>
        <end position="36"/>
    </location>
</feature>
<gene>
    <name evidence="7" type="ORF">SAMN05216469_105196</name>
</gene>
<keyword evidence="5 6" id="KW-0472">Membrane</keyword>
<sequence>MGAIFRREVRSYFTSPIGYIFIAAFFAYAGLMFSTLSLNSGYAKLDSMFSSLLTILNVLIPILTMRTISDEKRTRTDQCLLTAPVSLGGIVFGKFLAAFLVYTAAVSITAVMAVVVSIYGEPDWNVIVGNIVALLLLGGAFIAIGIFCSSFTESQVVAAVISFIALIAVSFLSTIGGLLPALDEGHWYTKVIEGLRTALEKTSFGERYIEFTYGIFNFSNVIFFISAVAAFLFLTVRVLEKRRWS</sequence>
<dbReference type="OrthoDB" id="9794512at2"/>
<evidence type="ECO:0000256" key="5">
    <source>
        <dbReference type="ARBA" id="ARBA00023136"/>
    </source>
</evidence>
<reference evidence="7 8" key="1">
    <citation type="submission" date="2016-10" db="EMBL/GenBank/DDBJ databases">
        <authorList>
            <person name="de Groot N.N."/>
        </authorList>
    </citation>
    <scope>NUCLEOTIDE SEQUENCE [LARGE SCALE GENOMIC DNA]</scope>
    <source>
        <strain evidence="7 8">KH2T6</strain>
    </source>
</reference>
<evidence type="ECO:0000256" key="3">
    <source>
        <dbReference type="ARBA" id="ARBA00022692"/>
    </source>
</evidence>
<protein>
    <submittedName>
        <fullName evidence="7">ABC-2 type transport system permease protein</fullName>
    </submittedName>
</protein>
<evidence type="ECO:0000313" key="8">
    <source>
        <dbReference type="Proteomes" id="UP000186015"/>
    </source>
</evidence>
<feature type="transmembrane region" description="Helical" evidence="6">
    <location>
        <begin position="48"/>
        <end position="65"/>
    </location>
</feature>
<dbReference type="AlphaFoldDB" id="A0A1H7JTQ6"/>
<feature type="transmembrane region" description="Helical" evidence="6">
    <location>
        <begin position="95"/>
        <end position="120"/>
    </location>
</feature>
<dbReference type="InterPro" id="IPR051449">
    <property type="entry name" value="ABC-2_transporter_component"/>
</dbReference>
<keyword evidence="3 6" id="KW-0812">Transmembrane</keyword>
<keyword evidence="4 6" id="KW-1133">Transmembrane helix</keyword>
<dbReference type="RefSeq" id="WP_074832236.1">
    <property type="nucleotide sequence ID" value="NZ_FOAT01000005.1"/>
</dbReference>
<evidence type="ECO:0000256" key="4">
    <source>
        <dbReference type="ARBA" id="ARBA00022989"/>
    </source>
</evidence>
<feature type="transmembrane region" description="Helical" evidence="6">
    <location>
        <begin position="221"/>
        <end position="239"/>
    </location>
</feature>
<feature type="transmembrane region" description="Helical" evidence="6">
    <location>
        <begin position="126"/>
        <end position="149"/>
    </location>
</feature>
<name>A0A1H7JTQ6_RUMAL</name>
<evidence type="ECO:0000313" key="7">
    <source>
        <dbReference type="EMBL" id="SEK77754.1"/>
    </source>
</evidence>
<dbReference type="GO" id="GO:0005886">
    <property type="term" value="C:plasma membrane"/>
    <property type="evidence" value="ECO:0007669"/>
    <property type="project" value="UniProtKB-SubCell"/>
</dbReference>
<dbReference type="PANTHER" id="PTHR30294">
    <property type="entry name" value="MEMBRANE COMPONENT OF ABC TRANSPORTER YHHJ-RELATED"/>
    <property type="match status" value="1"/>
</dbReference>